<evidence type="ECO:0000259" key="1">
    <source>
        <dbReference type="Pfam" id="PF24626"/>
    </source>
</evidence>
<dbReference type="Pfam" id="PF24626">
    <property type="entry name" value="SH3_Tf2-1"/>
    <property type="match status" value="1"/>
</dbReference>
<dbReference type="EMBL" id="JXTC01000249">
    <property type="protein sequence ID" value="PON76778.1"/>
    <property type="molecule type" value="Genomic_DNA"/>
</dbReference>
<protein>
    <recommendedName>
        <fullName evidence="1">Tf2-1-like SH3-like domain-containing protein</fullName>
    </recommendedName>
</protein>
<gene>
    <name evidence="2" type="ORF">TorRG33x02_242170</name>
</gene>
<sequence length="73" mass="8256">MSALYEILSFGLGIITVSSSSRSVTKILKRIRDNAYVVDLPSDMRISSTFNIAELYEYCPPDELQIINVRVIE</sequence>
<reference evidence="3" key="1">
    <citation type="submission" date="2016-06" db="EMBL/GenBank/DDBJ databases">
        <title>Parallel loss of symbiosis genes in relatives of nitrogen-fixing non-legume Parasponia.</title>
        <authorList>
            <person name="Van Velzen R."/>
            <person name="Holmer R."/>
            <person name="Bu F."/>
            <person name="Rutten L."/>
            <person name="Van Zeijl A."/>
            <person name="Liu W."/>
            <person name="Santuari L."/>
            <person name="Cao Q."/>
            <person name="Sharma T."/>
            <person name="Shen D."/>
            <person name="Roswanjaya Y."/>
            <person name="Wardhani T."/>
            <person name="Kalhor M.S."/>
            <person name="Jansen J."/>
            <person name="Van den Hoogen J."/>
            <person name="Gungor B."/>
            <person name="Hartog M."/>
            <person name="Hontelez J."/>
            <person name="Verver J."/>
            <person name="Yang W.-C."/>
            <person name="Schijlen E."/>
            <person name="Repin R."/>
            <person name="Schilthuizen M."/>
            <person name="Schranz E."/>
            <person name="Heidstra R."/>
            <person name="Miyata K."/>
            <person name="Fedorova E."/>
            <person name="Kohlen W."/>
            <person name="Bisseling T."/>
            <person name="Smit S."/>
            <person name="Geurts R."/>
        </authorList>
    </citation>
    <scope>NUCLEOTIDE SEQUENCE [LARGE SCALE GENOMIC DNA]</scope>
    <source>
        <strain evidence="3">cv. RG33-2</strain>
    </source>
</reference>
<organism evidence="2 3">
    <name type="scientific">Trema orientale</name>
    <name type="common">Charcoal tree</name>
    <name type="synonym">Celtis orientalis</name>
    <dbReference type="NCBI Taxonomy" id="63057"/>
    <lineage>
        <taxon>Eukaryota</taxon>
        <taxon>Viridiplantae</taxon>
        <taxon>Streptophyta</taxon>
        <taxon>Embryophyta</taxon>
        <taxon>Tracheophyta</taxon>
        <taxon>Spermatophyta</taxon>
        <taxon>Magnoliopsida</taxon>
        <taxon>eudicotyledons</taxon>
        <taxon>Gunneridae</taxon>
        <taxon>Pentapetalae</taxon>
        <taxon>rosids</taxon>
        <taxon>fabids</taxon>
        <taxon>Rosales</taxon>
        <taxon>Cannabaceae</taxon>
        <taxon>Trema</taxon>
    </lineage>
</organism>
<dbReference type="OrthoDB" id="1935586at2759"/>
<dbReference type="InParanoid" id="A0A2P5DU07"/>
<proteinExistence type="predicted"/>
<evidence type="ECO:0000313" key="3">
    <source>
        <dbReference type="Proteomes" id="UP000237000"/>
    </source>
</evidence>
<comment type="caution">
    <text evidence="2">The sequence shown here is derived from an EMBL/GenBank/DDBJ whole genome shotgun (WGS) entry which is preliminary data.</text>
</comment>
<accession>A0A2P5DU07</accession>
<evidence type="ECO:0000313" key="2">
    <source>
        <dbReference type="EMBL" id="PON76778.1"/>
    </source>
</evidence>
<dbReference type="AlphaFoldDB" id="A0A2P5DU07"/>
<dbReference type="InterPro" id="IPR056924">
    <property type="entry name" value="SH3_Tf2-1"/>
</dbReference>
<name>A0A2P5DU07_TREOI</name>
<dbReference type="Proteomes" id="UP000237000">
    <property type="component" value="Unassembled WGS sequence"/>
</dbReference>
<keyword evidence="3" id="KW-1185">Reference proteome</keyword>
<feature type="domain" description="Tf2-1-like SH3-like" evidence="1">
    <location>
        <begin position="26"/>
        <end position="58"/>
    </location>
</feature>